<proteinExistence type="evidence at transcript level"/>
<dbReference type="PANTHER" id="PTHR10381:SF46">
    <property type="entry name" value="ATP-DEPENDENT CLP PROTEASE PROTEOLYTIC SUBUNIT-RELATED PROTEIN 2, CHLOROPLASTIC"/>
    <property type="match status" value="1"/>
</dbReference>
<dbReference type="Pfam" id="PF00574">
    <property type="entry name" value="CLP_protease"/>
    <property type="match status" value="1"/>
</dbReference>
<dbReference type="PRINTS" id="PR00127">
    <property type="entry name" value="CLPPROTEASEP"/>
</dbReference>
<dbReference type="GO" id="GO:0006515">
    <property type="term" value="P:protein quality control for misfolded or incompletely synthesized proteins"/>
    <property type="evidence" value="ECO:0007669"/>
    <property type="project" value="TreeGrafter"/>
</dbReference>
<dbReference type="InterPro" id="IPR001907">
    <property type="entry name" value="ClpP"/>
</dbReference>
<dbReference type="EMBL" id="BT146997">
    <property type="protein sequence ID" value="AFK46791.1"/>
    <property type="molecule type" value="mRNA"/>
</dbReference>
<dbReference type="GO" id="GO:0004252">
    <property type="term" value="F:serine-type endopeptidase activity"/>
    <property type="evidence" value="ECO:0007669"/>
    <property type="project" value="InterPro"/>
</dbReference>
<evidence type="ECO:0000256" key="2">
    <source>
        <dbReference type="RuleBase" id="RU003567"/>
    </source>
</evidence>
<protein>
    <recommendedName>
        <fullName evidence="2">ATP-dependent Clp protease proteolytic subunit</fullName>
    </recommendedName>
</protein>
<dbReference type="InterPro" id="IPR029045">
    <property type="entry name" value="ClpP/crotonase-like_dom_sf"/>
</dbReference>
<evidence type="ECO:0000256" key="1">
    <source>
        <dbReference type="ARBA" id="ARBA00007039"/>
    </source>
</evidence>
<dbReference type="GO" id="GO:0004176">
    <property type="term" value="F:ATP-dependent peptidase activity"/>
    <property type="evidence" value="ECO:0007669"/>
    <property type="project" value="InterPro"/>
</dbReference>
<organism evidence="3">
    <name type="scientific">Lotus japonicus</name>
    <name type="common">Lotus corniculatus var. japonicus</name>
    <dbReference type="NCBI Taxonomy" id="34305"/>
    <lineage>
        <taxon>Eukaryota</taxon>
        <taxon>Viridiplantae</taxon>
        <taxon>Streptophyta</taxon>
        <taxon>Embryophyta</taxon>
        <taxon>Tracheophyta</taxon>
        <taxon>Spermatophyta</taxon>
        <taxon>Magnoliopsida</taxon>
        <taxon>eudicotyledons</taxon>
        <taxon>Gunneridae</taxon>
        <taxon>Pentapetalae</taxon>
        <taxon>rosids</taxon>
        <taxon>fabids</taxon>
        <taxon>Fabales</taxon>
        <taxon>Fabaceae</taxon>
        <taxon>Papilionoideae</taxon>
        <taxon>50 kb inversion clade</taxon>
        <taxon>NPAAA clade</taxon>
        <taxon>Hologalegina</taxon>
        <taxon>robinioid clade</taxon>
        <taxon>Loteae</taxon>
        <taxon>Lotus</taxon>
    </lineage>
</organism>
<evidence type="ECO:0000313" key="3">
    <source>
        <dbReference type="EMBL" id="AFK46791.1"/>
    </source>
</evidence>
<dbReference type="PANTHER" id="PTHR10381">
    <property type="entry name" value="ATP-DEPENDENT CLP PROTEASE PROTEOLYTIC SUBUNIT"/>
    <property type="match status" value="1"/>
</dbReference>
<comment type="similarity">
    <text evidence="1 2">Belongs to the peptidase S14 family.</text>
</comment>
<accession>I3T2P9</accession>
<dbReference type="Gene3D" id="3.90.226.10">
    <property type="entry name" value="2-enoyl-CoA Hydratase, Chain A, domain 1"/>
    <property type="match status" value="1"/>
</dbReference>
<reference evidence="3" key="1">
    <citation type="submission" date="2012-05" db="EMBL/GenBank/DDBJ databases">
        <authorList>
            <person name="Krishnakumar V."/>
            <person name="Cheung F."/>
            <person name="Xiao Y."/>
            <person name="Chan A."/>
            <person name="Moskal W.A."/>
            <person name="Town C.D."/>
        </authorList>
    </citation>
    <scope>NUCLEOTIDE SEQUENCE</scope>
</reference>
<dbReference type="InterPro" id="IPR023562">
    <property type="entry name" value="ClpP/TepA"/>
</dbReference>
<name>I3T2P9_LOTJA</name>
<dbReference type="GO" id="GO:0009368">
    <property type="term" value="C:endopeptidase Clp complex"/>
    <property type="evidence" value="ECO:0007669"/>
    <property type="project" value="TreeGrafter"/>
</dbReference>
<dbReference type="SUPFAM" id="SSF52096">
    <property type="entry name" value="ClpP/crotonase"/>
    <property type="match status" value="1"/>
</dbReference>
<sequence length="162" mass="18239">MAVAPYTTGSAPRLCPPSSCATKIYTGLKPQSASPFGAAIPNVNAEFYAKVDKTLQCRYANHKPVRARIQMVPIGTPRVPYRTPGEGTWQWVDIWNALYRERVIFIGQEIDEEFSNQILATMLYLDSVDNAKRLYMYINGPGWGILHQPWLSMTPCRACKVL</sequence>
<dbReference type="MEROPS" id="S14.002"/>
<dbReference type="GO" id="GO:0051117">
    <property type="term" value="F:ATPase binding"/>
    <property type="evidence" value="ECO:0007669"/>
    <property type="project" value="TreeGrafter"/>
</dbReference>
<dbReference type="GO" id="GO:0009532">
    <property type="term" value="C:plastid stroma"/>
    <property type="evidence" value="ECO:0007669"/>
    <property type="project" value="UniProtKB-ARBA"/>
</dbReference>
<dbReference type="AlphaFoldDB" id="I3T2P9"/>